<protein>
    <submittedName>
        <fullName evidence="2">Twin-arginine translocation signal domain-containing protein</fullName>
    </submittedName>
</protein>
<dbReference type="InterPro" id="IPR002742">
    <property type="entry name" value="Desulfoferrodoxin_Fe-bd_dom"/>
</dbReference>
<dbReference type="EMBL" id="CP117812">
    <property type="protein sequence ID" value="WDE98497.1"/>
    <property type="molecule type" value="Genomic_DNA"/>
</dbReference>
<name>A0ABY7VXQ4_9BACT</name>
<keyword evidence="3" id="KW-1185">Reference proteome</keyword>
<feature type="domain" description="Desulfoferrodoxin ferrous iron-binding" evidence="1">
    <location>
        <begin position="73"/>
        <end position="171"/>
    </location>
</feature>
<dbReference type="Gene3D" id="2.60.40.730">
    <property type="entry name" value="SOR catalytic domain"/>
    <property type="match status" value="1"/>
</dbReference>
<reference evidence="2 3" key="1">
    <citation type="submission" date="2023-02" db="EMBL/GenBank/DDBJ databases">
        <title>Genome sequence of Lentisphaera profundi SAORIC-696.</title>
        <authorList>
            <person name="Kim e."/>
            <person name="Cho J.-C."/>
            <person name="Choi A."/>
            <person name="Kang I."/>
        </authorList>
    </citation>
    <scope>NUCLEOTIDE SEQUENCE [LARGE SCALE GENOMIC DNA]</scope>
    <source>
        <strain evidence="2 3">SAORIC-696</strain>
    </source>
</reference>
<proteinExistence type="predicted"/>
<evidence type="ECO:0000313" key="2">
    <source>
        <dbReference type="EMBL" id="WDE98497.1"/>
    </source>
</evidence>
<evidence type="ECO:0000259" key="1">
    <source>
        <dbReference type="Pfam" id="PF01880"/>
    </source>
</evidence>
<evidence type="ECO:0000313" key="3">
    <source>
        <dbReference type="Proteomes" id="UP001214250"/>
    </source>
</evidence>
<dbReference type="SUPFAM" id="SSF49367">
    <property type="entry name" value="Superoxide reductase-like"/>
    <property type="match status" value="1"/>
</dbReference>
<sequence length="179" mass="20567">MNNRRNFLKSALVASGTALLASCESNEEPPEDLYKDEDPFSYKSNSSFLTRPEKGFNYYKFNGQDYDGQERSESAMDKHRPVIKIAQNKKEFIISFGNPELKHPHKTAHYWTWVEITDRLNNVHTVAFPEPAKYDEFYGDEGTDFSAYIQIPEPITGWVRVRACCKPHGVFVNYANADA</sequence>
<organism evidence="2 3">
    <name type="scientific">Lentisphaera profundi</name>
    <dbReference type="NCBI Taxonomy" id="1658616"/>
    <lineage>
        <taxon>Bacteria</taxon>
        <taxon>Pseudomonadati</taxon>
        <taxon>Lentisphaerota</taxon>
        <taxon>Lentisphaeria</taxon>
        <taxon>Lentisphaerales</taxon>
        <taxon>Lentisphaeraceae</taxon>
        <taxon>Lentisphaera</taxon>
    </lineage>
</organism>
<dbReference type="Pfam" id="PF01880">
    <property type="entry name" value="Desulfoferrodox"/>
    <property type="match status" value="1"/>
</dbReference>
<dbReference type="InterPro" id="IPR036073">
    <property type="entry name" value="Desulfoferrodoxin_Fe-bd_dom_sf"/>
</dbReference>
<accession>A0ABY7VXQ4</accession>
<dbReference type="RefSeq" id="WP_274153368.1">
    <property type="nucleotide sequence ID" value="NZ_CP117812.1"/>
</dbReference>
<dbReference type="PROSITE" id="PS51257">
    <property type="entry name" value="PROKAR_LIPOPROTEIN"/>
    <property type="match status" value="1"/>
</dbReference>
<gene>
    <name evidence="2" type="ORF">PQO03_11655</name>
</gene>
<dbReference type="Proteomes" id="UP001214250">
    <property type="component" value="Chromosome 2"/>
</dbReference>